<dbReference type="AlphaFoldDB" id="A0A0H3F883"/>
<dbReference type="RefSeq" id="WP_013575123.1">
    <property type="nucleotide sequence ID" value="NC_015061.1"/>
</dbReference>
<dbReference type="Proteomes" id="UP000007257">
    <property type="component" value="Chromosome"/>
</dbReference>
<gene>
    <name evidence="2" type="ordered locus">Rahaq_1803</name>
</gene>
<accession>A0A0H3F883</accession>
<dbReference type="KEGG" id="rah:Rahaq_1803"/>
<proteinExistence type="predicted"/>
<evidence type="ECO:0000256" key="1">
    <source>
        <dbReference type="SAM" id="MobiDB-lite"/>
    </source>
</evidence>
<reference evidence="3" key="1">
    <citation type="submission" date="2011-01" db="EMBL/GenBank/DDBJ databases">
        <title>Complete sequence of chromosome of Rahnella sp. Y9602.</title>
        <authorList>
            <consortium name="US DOE Joint Genome Institute"/>
            <person name="Lucas S."/>
            <person name="Copeland A."/>
            <person name="Lapidus A."/>
            <person name="Cheng J.-F."/>
            <person name="Goodwin L."/>
            <person name="Pitluck S."/>
            <person name="Lu M."/>
            <person name="Detter J.C."/>
            <person name="Han C."/>
            <person name="Tapia R."/>
            <person name="Land M."/>
            <person name="Hauser L."/>
            <person name="Kyrpides N."/>
            <person name="Ivanova N."/>
            <person name="Ovchinnikova G."/>
            <person name="Pagani I."/>
            <person name="Sobecky P.A."/>
            <person name="Martinez R.J."/>
            <person name="Woyke T."/>
        </authorList>
    </citation>
    <scope>NUCLEOTIDE SEQUENCE [LARGE SCALE GENOMIC DNA]</scope>
    <source>
        <strain evidence="3">Y9602</strain>
    </source>
</reference>
<protein>
    <recommendedName>
        <fullName evidence="4">YjzC family protein</fullName>
    </recommendedName>
</protein>
<sequence length="59" mass="6307">MGLKPGESSGKDGGIYREIGPRGGQTDNYSTIPDGHKAPPTTRPGATWEPVKRTPDSKR</sequence>
<reference evidence="2 3" key="2">
    <citation type="journal article" date="2012" name="J. Bacteriol.">
        <title>Complete Genome Sequence of Rahnella sp. Strain Y9602, a Gammaproteobacterium Isolate from Metal- and Radionuclide-Contaminated Soil.</title>
        <authorList>
            <person name="Martinez R.J."/>
            <person name="Bruce D."/>
            <person name="Detter C."/>
            <person name="Goodwin L.A."/>
            <person name="Han J."/>
            <person name="Han C.S."/>
            <person name="Held B."/>
            <person name="Land M.L."/>
            <person name="Mikhailova N."/>
            <person name="Nolan M."/>
            <person name="Pennacchio L."/>
            <person name="Pitluck S."/>
            <person name="Tapia R."/>
            <person name="Woyke T."/>
            <person name="Sobecky P.A."/>
        </authorList>
    </citation>
    <scope>NUCLEOTIDE SEQUENCE [LARGE SCALE GENOMIC DNA]</scope>
    <source>
        <strain evidence="2 3">Y9602</strain>
    </source>
</reference>
<dbReference type="EMBL" id="CP002505">
    <property type="protein sequence ID" value="ADW73421.1"/>
    <property type="molecule type" value="Genomic_DNA"/>
</dbReference>
<name>A0A0H3F883_RAHSY</name>
<feature type="compositionally biased region" description="Basic and acidic residues" evidence="1">
    <location>
        <begin position="50"/>
        <end position="59"/>
    </location>
</feature>
<evidence type="ECO:0000313" key="3">
    <source>
        <dbReference type="Proteomes" id="UP000007257"/>
    </source>
</evidence>
<evidence type="ECO:0008006" key="4">
    <source>
        <dbReference type="Google" id="ProtNLM"/>
    </source>
</evidence>
<feature type="region of interest" description="Disordered" evidence="1">
    <location>
        <begin position="1"/>
        <end position="59"/>
    </location>
</feature>
<dbReference type="eggNOG" id="ENOG5033F3D">
    <property type="taxonomic scope" value="Bacteria"/>
</dbReference>
<dbReference type="HOGENOM" id="CLU_199172_0_0_6"/>
<evidence type="ECO:0000313" key="2">
    <source>
        <dbReference type="EMBL" id="ADW73421.1"/>
    </source>
</evidence>
<organism evidence="2 3">
    <name type="scientific">Rahnella sp. (strain Y9602)</name>
    <dbReference type="NCBI Taxonomy" id="2703885"/>
    <lineage>
        <taxon>Bacteria</taxon>
        <taxon>Pseudomonadati</taxon>
        <taxon>Pseudomonadota</taxon>
        <taxon>Gammaproteobacteria</taxon>
        <taxon>Enterobacterales</taxon>
        <taxon>Yersiniaceae</taxon>
        <taxon>Rahnella</taxon>
    </lineage>
</organism>